<evidence type="ECO:0000313" key="3">
    <source>
        <dbReference type="Proteomes" id="UP000299102"/>
    </source>
</evidence>
<organism evidence="2 3">
    <name type="scientific">Eumeta variegata</name>
    <name type="common">Bagworm moth</name>
    <name type="synonym">Eumeta japonica</name>
    <dbReference type="NCBI Taxonomy" id="151549"/>
    <lineage>
        <taxon>Eukaryota</taxon>
        <taxon>Metazoa</taxon>
        <taxon>Ecdysozoa</taxon>
        <taxon>Arthropoda</taxon>
        <taxon>Hexapoda</taxon>
        <taxon>Insecta</taxon>
        <taxon>Pterygota</taxon>
        <taxon>Neoptera</taxon>
        <taxon>Endopterygota</taxon>
        <taxon>Lepidoptera</taxon>
        <taxon>Glossata</taxon>
        <taxon>Ditrysia</taxon>
        <taxon>Tineoidea</taxon>
        <taxon>Psychidae</taxon>
        <taxon>Oiketicinae</taxon>
        <taxon>Eumeta</taxon>
    </lineage>
</organism>
<feature type="region of interest" description="Disordered" evidence="1">
    <location>
        <begin position="80"/>
        <end position="120"/>
    </location>
</feature>
<protein>
    <submittedName>
        <fullName evidence="2">Uncharacterized protein</fullName>
    </submittedName>
</protein>
<comment type="caution">
    <text evidence="2">The sequence shown here is derived from an EMBL/GenBank/DDBJ whole genome shotgun (WGS) entry which is preliminary data.</text>
</comment>
<accession>A0A4C1ZGK1</accession>
<gene>
    <name evidence="2" type="ORF">EVAR_56828_1</name>
</gene>
<name>A0A4C1ZGK1_EUMVA</name>
<keyword evidence="3" id="KW-1185">Reference proteome</keyword>
<feature type="compositionally biased region" description="Polar residues" evidence="1">
    <location>
        <begin position="81"/>
        <end position="92"/>
    </location>
</feature>
<reference evidence="2 3" key="1">
    <citation type="journal article" date="2019" name="Commun. Biol.">
        <title>The bagworm genome reveals a unique fibroin gene that provides high tensile strength.</title>
        <authorList>
            <person name="Kono N."/>
            <person name="Nakamura H."/>
            <person name="Ohtoshi R."/>
            <person name="Tomita M."/>
            <person name="Numata K."/>
            <person name="Arakawa K."/>
        </authorList>
    </citation>
    <scope>NUCLEOTIDE SEQUENCE [LARGE SCALE GENOMIC DNA]</scope>
</reference>
<dbReference type="Proteomes" id="UP000299102">
    <property type="component" value="Unassembled WGS sequence"/>
</dbReference>
<dbReference type="EMBL" id="BGZK01001783">
    <property type="protein sequence ID" value="GBP86273.1"/>
    <property type="molecule type" value="Genomic_DNA"/>
</dbReference>
<sequence length="120" mass="13010">MQPGTYGPVSKLTGCRHDSGIVVTKINIIMTTIKALKTQYYLRPSEALQHKKGPNAPVKYHTVKKCRRETAAFALAFRPVSESSRPTSTSHISPVRYPIPSQEAGNAGDSSGVASVDGRR</sequence>
<evidence type="ECO:0000313" key="2">
    <source>
        <dbReference type="EMBL" id="GBP86273.1"/>
    </source>
</evidence>
<proteinExistence type="predicted"/>
<evidence type="ECO:0000256" key="1">
    <source>
        <dbReference type="SAM" id="MobiDB-lite"/>
    </source>
</evidence>
<dbReference type="AlphaFoldDB" id="A0A4C1ZGK1"/>